<gene>
    <name evidence="2" type="ORF">BYL167_LOCUS70242</name>
    <name evidence="4" type="ORF">GIL414_LOCUS80619</name>
    <name evidence="3" type="ORF">SMN809_LOCUS78852</name>
</gene>
<dbReference type="EMBL" id="CAJOBI010340938">
    <property type="protein sequence ID" value="CAF5212794.1"/>
    <property type="molecule type" value="Genomic_DNA"/>
</dbReference>
<evidence type="ECO:0000313" key="2">
    <source>
        <dbReference type="EMBL" id="CAF5141431.1"/>
    </source>
</evidence>
<dbReference type="EMBL" id="CAJOBH010252323">
    <property type="protein sequence ID" value="CAF5141431.1"/>
    <property type="molecule type" value="Genomic_DNA"/>
</dbReference>
<reference evidence="3" key="1">
    <citation type="submission" date="2021-02" db="EMBL/GenBank/DDBJ databases">
        <authorList>
            <person name="Nowell W R."/>
        </authorList>
    </citation>
    <scope>NUCLEOTIDE SEQUENCE</scope>
</reference>
<dbReference type="Proteomes" id="UP000681967">
    <property type="component" value="Unassembled WGS sequence"/>
</dbReference>
<dbReference type="EMBL" id="CAJOBJ010355313">
    <property type="protein sequence ID" value="CAF5213380.1"/>
    <property type="molecule type" value="Genomic_DNA"/>
</dbReference>
<accession>A0A8S3J8R1</accession>
<feature type="non-terminal residue" evidence="3">
    <location>
        <position position="256"/>
    </location>
</feature>
<protein>
    <submittedName>
        <fullName evidence="3">Uncharacterized protein</fullName>
    </submittedName>
</protein>
<name>A0A8S3J8R1_9BILA</name>
<sequence>MSTLRRSPPNKVQNVRFDPSTTSRSYLDEARERLAGRKRGRSPQAFQQSVDRLVSSTNQKYLQQPIFSPTISSQQKPYVSQYYAQEEPPIDYPIDSDDDEPQQKRSPFYSRGLNTNRTHTQIMKNVNKSLIDGNYLSDANRIKQLDQNFNRYLRSLENQSLQRELNYDLIRCFSSTYLDDLRREENRNIQTRSNMRSYTYEDVQDIHMSPTLESFKMKRAVDRERRLRLSTSFDGQITSSTPTSSLGAGILSPLLS</sequence>
<evidence type="ECO:0000313" key="4">
    <source>
        <dbReference type="EMBL" id="CAF5213380.1"/>
    </source>
</evidence>
<evidence type="ECO:0000313" key="3">
    <source>
        <dbReference type="EMBL" id="CAF5212794.1"/>
    </source>
</evidence>
<dbReference type="Proteomes" id="UP000676336">
    <property type="component" value="Unassembled WGS sequence"/>
</dbReference>
<organism evidence="3 5">
    <name type="scientific">Rotaria magnacalcarata</name>
    <dbReference type="NCBI Taxonomy" id="392030"/>
    <lineage>
        <taxon>Eukaryota</taxon>
        <taxon>Metazoa</taxon>
        <taxon>Spiralia</taxon>
        <taxon>Gnathifera</taxon>
        <taxon>Rotifera</taxon>
        <taxon>Eurotatoria</taxon>
        <taxon>Bdelloidea</taxon>
        <taxon>Philodinida</taxon>
        <taxon>Philodinidae</taxon>
        <taxon>Rotaria</taxon>
    </lineage>
</organism>
<feature type="region of interest" description="Disordered" evidence="1">
    <location>
        <begin position="88"/>
        <end position="113"/>
    </location>
</feature>
<comment type="caution">
    <text evidence="3">The sequence shown here is derived from an EMBL/GenBank/DDBJ whole genome shotgun (WGS) entry which is preliminary data.</text>
</comment>
<evidence type="ECO:0000256" key="1">
    <source>
        <dbReference type="SAM" id="MobiDB-lite"/>
    </source>
</evidence>
<dbReference type="Proteomes" id="UP000681720">
    <property type="component" value="Unassembled WGS sequence"/>
</dbReference>
<proteinExistence type="predicted"/>
<evidence type="ECO:0000313" key="5">
    <source>
        <dbReference type="Proteomes" id="UP000676336"/>
    </source>
</evidence>
<feature type="compositionally biased region" description="Polar residues" evidence="1">
    <location>
        <begin position="1"/>
        <end position="25"/>
    </location>
</feature>
<dbReference type="AlphaFoldDB" id="A0A8S3J8R1"/>
<feature type="region of interest" description="Disordered" evidence="1">
    <location>
        <begin position="1"/>
        <end position="27"/>
    </location>
</feature>